<dbReference type="InterPro" id="IPR045577">
    <property type="entry name" value="SENP3_5_cons_dom"/>
</dbReference>
<dbReference type="Proteomes" id="UP000694402">
    <property type="component" value="Unassembled WGS sequence"/>
</dbReference>
<feature type="compositionally biased region" description="Polar residues" evidence="8">
    <location>
        <begin position="1"/>
        <end position="13"/>
    </location>
</feature>
<feature type="region of interest" description="Disordered" evidence="8">
    <location>
        <begin position="1"/>
        <end position="170"/>
    </location>
</feature>
<dbReference type="PROSITE" id="PS50600">
    <property type="entry name" value="ULP_PROTEASE"/>
    <property type="match status" value="1"/>
</dbReference>
<keyword evidence="3" id="KW-0645">Protease</keyword>
<dbReference type="InterPro" id="IPR038765">
    <property type="entry name" value="Papain-like_cys_pep_sf"/>
</dbReference>
<keyword evidence="11" id="KW-1185">Reference proteome</keyword>
<evidence type="ECO:0000256" key="6">
    <source>
        <dbReference type="ARBA" id="ARBA00022807"/>
    </source>
</evidence>
<keyword evidence="6" id="KW-0788">Thiol protease</keyword>
<dbReference type="GO" id="GO:0005730">
    <property type="term" value="C:nucleolus"/>
    <property type="evidence" value="ECO:0007669"/>
    <property type="project" value="UniProtKB-SubCell"/>
</dbReference>
<dbReference type="Pfam" id="PF19722">
    <property type="entry name" value="SENP3_5_N"/>
    <property type="match status" value="1"/>
</dbReference>
<dbReference type="PANTHER" id="PTHR12606:SF16">
    <property type="entry name" value="SENTRIN-SPECIFIC PROTEASE 3"/>
    <property type="match status" value="1"/>
</dbReference>
<reference evidence="10" key="2">
    <citation type="submission" date="2025-09" db="UniProtKB">
        <authorList>
            <consortium name="Ensembl"/>
        </authorList>
    </citation>
    <scope>IDENTIFICATION</scope>
</reference>
<sequence length="513" mass="59533">MRDSGSSLAQNRWQGELGLAVGQEDSGGGGVGISGGHLGMDPTSTHQMPSPMHLKLDQKEREAWDAEYMEELEREEMEGDEEEEEEVDFEEGEGWDEEEQEEEEEEEEEDGEEAEVEWEVPHMVPTTSLQEQNHHHHQLQAPLEDDDDDNDNNQAENKARDFPSNPIQSRLNVLRQRRLRRWRKLRSHSGLRSRLTQHWKTWRQRALWVGTLGHRRARKWPQYSQYANRHRRGADPGLSPLSDDERLSGSERDDRLNGYSGDYQSIQMGVLGEPEASYSIVREKPVEVALTEEHMSCVHGILDESLQKYGSLIPIHADDVVEKLQDIFNDNFSQPHRKAVVQHLIQSYQRSSGTAMVRGFRVNYKRHVLTMDDLSTLYGQNWLNDQVDIFQKDLLLIPIHLEVHWSLVSVDIPRRAITYFDSQRTLNRRCPKHIAKYLQAEAVKKDQRDFLTGWKGYFKMNVGRQNNDSDCGAFVLQYCKTLALGQPFSFGQQDMPKLRRLMYKELCHCKLSL</sequence>
<dbReference type="GO" id="GO:0016929">
    <property type="term" value="F:deSUMOylase activity"/>
    <property type="evidence" value="ECO:0007669"/>
    <property type="project" value="TreeGrafter"/>
</dbReference>
<accession>A0A8C8BUT3</accession>
<comment type="similarity">
    <text evidence="2">Belongs to the peptidase C48 family.</text>
</comment>
<evidence type="ECO:0000313" key="11">
    <source>
        <dbReference type="Proteomes" id="UP000694402"/>
    </source>
</evidence>
<comment type="subcellular location">
    <subcellularLocation>
        <location evidence="1">Nucleus</location>
        <location evidence="1">Nucleolus</location>
    </subcellularLocation>
</comment>
<evidence type="ECO:0000256" key="2">
    <source>
        <dbReference type="ARBA" id="ARBA00005234"/>
    </source>
</evidence>
<proteinExistence type="inferred from homology"/>
<organism evidence="10 11">
    <name type="scientific">Oncorhynchus tshawytscha</name>
    <name type="common">Chinook salmon</name>
    <name type="synonym">Salmo tshawytscha</name>
    <dbReference type="NCBI Taxonomy" id="74940"/>
    <lineage>
        <taxon>Eukaryota</taxon>
        <taxon>Metazoa</taxon>
        <taxon>Chordata</taxon>
        <taxon>Craniata</taxon>
        <taxon>Vertebrata</taxon>
        <taxon>Euteleostomi</taxon>
        <taxon>Actinopterygii</taxon>
        <taxon>Neopterygii</taxon>
        <taxon>Teleostei</taxon>
        <taxon>Protacanthopterygii</taxon>
        <taxon>Salmoniformes</taxon>
        <taxon>Salmonidae</taxon>
        <taxon>Salmoninae</taxon>
        <taxon>Oncorhynchus</taxon>
    </lineage>
</organism>
<feature type="domain" description="Ubiquitin-like protease family profile" evidence="9">
    <location>
        <begin position="302"/>
        <end position="482"/>
    </location>
</feature>
<feature type="region of interest" description="Disordered" evidence="8">
    <location>
        <begin position="227"/>
        <end position="258"/>
    </location>
</feature>
<dbReference type="AlphaFoldDB" id="A0A8C8BUT3"/>
<keyword evidence="7" id="KW-0539">Nucleus</keyword>
<evidence type="ECO:0000313" key="10">
    <source>
        <dbReference type="Ensembl" id="ENSOTSP00005002451.2"/>
    </source>
</evidence>
<evidence type="ECO:0000256" key="8">
    <source>
        <dbReference type="SAM" id="MobiDB-lite"/>
    </source>
</evidence>
<dbReference type="Gene3D" id="3.40.395.10">
    <property type="entry name" value="Adenoviral Proteinase, Chain A"/>
    <property type="match status" value="1"/>
</dbReference>
<evidence type="ECO:0000256" key="4">
    <source>
        <dbReference type="ARBA" id="ARBA00022786"/>
    </source>
</evidence>
<feature type="compositionally biased region" description="Acidic residues" evidence="8">
    <location>
        <begin position="65"/>
        <end position="118"/>
    </location>
</feature>
<keyword evidence="4" id="KW-0833">Ubl conjugation pathway</keyword>
<name>A0A8C8BUT3_ONCTS</name>
<dbReference type="Pfam" id="PF02902">
    <property type="entry name" value="Peptidase_C48"/>
    <property type="match status" value="1"/>
</dbReference>
<reference evidence="10" key="1">
    <citation type="submission" date="2025-08" db="UniProtKB">
        <authorList>
            <consortium name="Ensembl"/>
        </authorList>
    </citation>
    <scope>IDENTIFICATION</scope>
</reference>
<feature type="compositionally biased region" description="Basic and acidic residues" evidence="8">
    <location>
        <begin position="243"/>
        <end position="256"/>
    </location>
</feature>
<evidence type="ECO:0000259" key="9">
    <source>
        <dbReference type="PROSITE" id="PS50600"/>
    </source>
</evidence>
<dbReference type="PANTHER" id="PTHR12606">
    <property type="entry name" value="SENTRIN/SUMO-SPECIFIC PROTEASE"/>
    <property type="match status" value="1"/>
</dbReference>
<dbReference type="GO" id="GO:0006508">
    <property type="term" value="P:proteolysis"/>
    <property type="evidence" value="ECO:0007669"/>
    <property type="project" value="UniProtKB-KW"/>
</dbReference>
<evidence type="ECO:0000256" key="7">
    <source>
        <dbReference type="ARBA" id="ARBA00023242"/>
    </source>
</evidence>
<protein>
    <recommendedName>
        <fullName evidence="9">Ubiquitin-like protease family profile domain-containing protein</fullName>
    </recommendedName>
</protein>
<evidence type="ECO:0000256" key="1">
    <source>
        <dbReference type="ARBA" id="ARBA00004604"/>
    </source>
</evidence>
<gene>
    <name evidence="10" type="primary">senp3b</name>
</gene>
<feature type="compositionally biased region" description="Basic and acidic residues" evidence="8">
    <location>
        <begin position="54"/>
        <end position="64"/>
    </location>
</feature>
<dbReference type="SUPFAM" id="SSF54001">
    <property type="entry name" value="Cysteine proteinases"/>
    <property type="match status" value="1"/>
</dbReference>
<dbReference type="GeneTree" id="ENSGT00940000156309"/>
<dbReference type="GO" id="GO:0016926">
    <property type="term" value="P:protein desumoylation"/>
    <property type="evidence" value="ECO:0007669"/>
    <property type="project" value="TreeGrafter"/>
</dbReference>
<evidence type="ECO:0000256" key="3">
    <source>
        <dbReference type="ARBA" id="ARBA00022670"/>
    </source>
</evidence>
<keyword evidence="5" id="KW-0378">Hydrolase</keyword>
<feature type="compositionally biased region" description="Gly residues" evidence="8">
    <location>
        <begin position="25"/>
        <end position="38"/>
    </location>
</feature>
<evidence type="ECO:0000256" key="5">
    <source>
        <dbReference type="ARBA" id="ARBA00022801"/>
    </source>
</evidence>
<dbReference type="Ensembl" id="ENSOTST00005002725.2">
    <property type="protein sequence ID" value="ENSOTSP00005002451.2"/>
    <property type="gene ID" value="ENSOTSG00005001393.2"/>
</dbReference>
<dbReference type="InterPro" id="IPR003653">
    <property type="entry name" value="Peptidase_C48_C"/>
</dbReference>